<dbReference type="Pfam" id="PF02583">
    <property type="entry name" value="Trns_repr_metal"/>
    <property type="match status" value="1"/>
</dbReference>
<dbReference type="GO" id="GO:0045892">
    <property type="term" value="P:negative regulation of DNA-templated transcription"/>
    <property type="evidence" value="ECO:0007669"/>
    <property type="project" value="UniProtKB-ARBA"/>
</dbReference>
<geneLocation type="plasmid" evidence="2">
    <name>CFBP8129_p211</name>
</geneLocation>
<gene>
    <name evidence="2" type="primary">frmR</name>
    <name evidence="2" type="ORF">CFBP8129_46390</name>
</gene>
<dbReference type="PANTHER" id="PTHR33677">
    <property type="entry name" value="TRANSCRIPTIONAL REPRESSOR FRMR-RELATED"/>
    <property type="match status" value="1"/>
</dbReference>
<dbReference type="RefSeq" id="WP_046936187.1">
    <property type="nucleotide sequence ID" value="NZ_CP018729.1"/>
</dbReference>
<dbReference type="GO" id="GO:0046872">
    <property type="term" value="F:metal ion binding"/>
    <property type="evidence" value="ECO:0007669"/>
    <property type="project" value="InterPro"/>
</dbReference>
<dbReference type="PANTHER" id="PTHR33677:SF5">
    <property type="entry name" value="TRANSCRIPTIONAL REPRESSOR FRMR"/>
    <property type="match status" value="1"/>
</dbReference>
<dbReference type="AlphaFoldDB" id="A0A6V7FGF4"/>
<dbReference type="GO" id="GO:0003677">
    <property type="term" value="F:DNA binding"/>
    <property type="evidence" value="ECO:0007669"/>
    <property type="project" value="InterPro"/>
</dbReference>
<sequence length="90" mass="9916">MSHIHENPKKLLTRVRRIGGQVSALEKSLEGGADCVDVLTQIAAVRGAMHGLMLEVLNAHLRAHVADEPEQSARTEEVEAVARLMKSYFK</sequence>
<keyword evidence="2" id="KW-0614">Plasmid</keyword>
<proteinExistence type="inferred from homology"/>
<name>A0A6V7FGF4_9XANT</name>
<dbReference type="EMBL" id="LR828254">
    <property type="protein sequence ID" value="CAD0362834.1"/>
    <property type="molecule type" value="Genomic_DNA"/>
</dbReference>
<reference evidence="2" key="1">
    <citation type="submission" date="2020-07" db="EMBL/GenBank/DDBJ databases">
        <authorList>
            <person name="Pothier F. J."/>
        </authorList>
    </citation>
    <scope>NUCLEOTIDE SEQUENCE [LARGE SCALE GENOMIC DNA]</scope>
    <source>
        <plasmid evidence="2">CFBP8129_p211</plasmid>
    </source>
</reference>
<dbReference type="InterPro" id="IPR003735">
    <property type="entry name" value="Metal_Tscrpt_repr"/>
</dbReference>
<dbReference type="InterPro" id="IPR038390">
    <property type="entry name" value="Metal_Tscrpt_repr_sf"/>
</dbReference>
<organism evidence="2">
    <name type="scientific">Xanthomonas hortorum pv. gardneri</name>
    <dbReference type="NCBI Taxonomy" id="2754056"/>
    <lineage>
        <taxon>Bacteria</taxon>
        <taxon>Pseudomonadati</taxon>
        <taxon>Pseudomonadota</taxon>
        <taxon>Gammaproteobacteria</taxon>
        <taxon>Lysobacterales</taxon>
        <taxon>Lysobacteraceae</taxon>
        <taxon>Xanthomonas</taxon>
    </lineage>
</organism>
<dbReference type="CDD" id="cd10153">
    <property type="entry name" value="RcnR-FrmR-like_DUF156"/>
    <property type="match status" value="1"/>
</dbReference>
<accession>A0A6V7FGF4</accession>
<evidence type="ECO:0000256" key="1">
    <source>
        <dbReference type="ARBA" id="ARBA00005260"/>
    </source>
</evidence>
<comment type="similarity">
    <text evidence="1">Belongs to the FrmR/RcnR family.</text>
</comment>
<dbReference type="EMBL" id="LR828254">
    <property type="protein sequence ID" value="CAD0362831.1"/>
    <property type="molecule type" value="Genomic_DNA"/>
</dbReference>
<evidence type="ECO:0000313" key="2">
    <source>
        <dbReference type="EMBL" id="CAD0362834.1"/>
    </source>
</evidence>
<protein>
    <submittedName>
        <fullName evidence="2">Transcriptional repressor FrmR</fullName>
    </submittedName>
</protein>
<dbReference type="Gene3D" id="1.20.58.1000">
    <property type="entry name" value="Metal-sensitive repressor, helix protomer"/>
    <property type="match status" value="1"/>
</dbReference>